<proteinExistence type="predicted"/>
<feature type="transmembrane region" description="Helical" evidence="2">
    <location>
        <begin position="25"/>
        <end position="49"/>
    </location>
</feature>
<evidence type="ECO:0000313" key="3">
    <source>
        <dbReference type="EMBL" id="PTQ31081.1"/>
    </source>
</evidence>
<dbReference type="Proteomes" id="UP000244005">
    <property type="component" value="Unassembled WGS sequence"/>
</dbReference>
<organism evidence="3 4">
    <name type="scientific">Marchantia polymorpha</name>
    <name type="common">Common liverwort</name>
    <name type="synonym">Marchantia aquatica</name>
    <dbReference type="NCBI Taxonomy" id="3197"/>
    <lineage>
        <taxon>Eukaryota</taxon>
        <taxon>Viridiplantae</taxon>
        <taxon>Streptophyta</taxon>
        <taxon>Embryophyta</taxon>
        <taxon>Marchantiophyta</taxon>
        <taxon>Marchantiopsida</taxon>
        <taxon>Marchantiidae</taxon>
        <taxon>Marchantiales</taxon>
        <taxon>Marchantiaceae</taxon>
        <taxon>Marchantia</taxon>
    </lineage>
</organism>
<gene>
    <name evidence="3" type="ORF">MARPO_0115s0008</name>
</gene>
<evidence type="ECO:0000256" key="2">
    <source>
        <dbReference type="SAM" id="Phobius"/>
    </source>
</evidence>
<name>A0A2R6WB51_MARPO</name>
<dbReference type="EMBL" id="KZ772787">
    <property type="protein sequence ID" value="PTQ31081.1"/>
    <property type="molecule type" value="Genomic_DNA"/>
</dbReference>
<protein>
    <submittedName>
        <fullName evidence="3">Uncharacterized protein</fullName>
    </submittedName>
</protein>
<keyword evidence="4" id="KW-1185">Reference proteome</keyword>
<reference evidence="4" key="1">
    <citation type="journal article" date="2017" name="Cell">
        <title>Insights into land plant evolution garnered from the Marchantia polymorpha genome.</title>
        <authorList>
            <person name="Bowman J.L."/>
            <person name="Kohchi T."/>
            <person name="Yamato K.T."/>
            <person name="Jenkins J."/>
            <person name="Shu S."/>
            <person name="Ishizaki K."/>
            <person name="Yamaoka S."/>
            <person name="Nishihama R."/>
            <person name="Nakamura Y."/>
            <person name="Berger F."/>
            <person name="Adam C."/>
            <person name="Aki S.S."/>
            <person name="Althoff F."/>
            <person name="Araki T."/>
            <person name="Arteaga-Vazquez M.A."/>
            <person name="Balasubrmanian S."/>
            <person name="Barry K."/>
            <person name="Bauer D."/>
            <person name="Boehm C.R."/>
            <person name="Briginshaw L."/>
            <person name="Caballero-Perez J."/>
            <person name="Catarino B."/>
            <person name="Chen F."/>
            <person name="Chiyoda S."/>
            <person name="Chovatia M."/>
            <person name="Davies K.M."/>
            <person name="Delmans M."/>
            <person name="Demura T."/>
            <person name="Dierschke T."/>
            <person name="Dolan L."/>
            <person name="Dorantes-Acosta A.E."/>
            <person name="Eklund D.M."/>
            <person name="Florent S.N."/>
            <person name="Flores-Sandoval E."/>
            <person name="Fujiyama A."/>
            <person name="Fukuzawa H."/>
            <person name="Galik B."/>
            <person name="Grimanelli D."/>
            <person name="Grimwood J."/>
            <person name="Grossniklaus U."/>
            <person name="Hamada T."/>
            <person name="Haseloff J."/>
            <person name="Hetherington A.J."/>
            <person name="Higo A."/>
            <person name="Hirakawa Y."/>
            <person name="Hundley H.N."/>
            <person name="Ikeda Y."/>
            <person name="Inoue K."/>
            <person name="Inoue S.I."/>
            <person name="Ishida S."/>
            <person name="Jia Q."/>
            <person name="Kakita M."/>
            <person name="Kanazawa T."/>
            <person name="Kawai Y."/>
            <person name="Kawashima T."/>
            <person name="Kennedy M."/>
            <person name="Kinose K."/>
            <person name="Kinoshita T."/>
            <person name="Kohara Y."/>
            <person name="Koide E."/>
            <person name="Komatsu K."/>
            <person name="Kopischke S."/>
            <person name="Kubo M."/>
            <person name="Kyozuka J."/>
            <person name="Lagercrantz U."/>
            <person name="Lin S.S."/>
            <person name="Lindquist E."/>
            <person name="Lipzen A.M."/>
            <person name="Lu C.W."/>
            <person name="De Luna E."/>
            <person name="Martienssen R.A."/>
            <person name="Minamino N."/>
            <person name="Mizutani M."/>
            <person name="Mizutani M."/>
            <person name="Mochizuki N."/>
            <person name="Monte I."/>
            <person name="Mosher R."/>
            <person name="Nagasaki H."/>
            <person name="Nakagami H."/>
            <person name="Naramoto S."/>
            <person name="Nishitani K."/>
            <person name="Ohtani M."/>
            <person name="Okamoto T."/>
            <person name="Okumura M."/>
            <person name="Phillips J."/>
            <person name="Pollak B."/>
            <person name="Reinders A."/>
            <person name="Rovekamp M."/>
            <person name="Sano R."/>
            <person name="Sawa S."/>
            <person name="Schmid M.W."/>
            <person name="Shirakawa M."/>
            <person name="Solano R."/>
            <person name="Spunde A."/>
            <person name="Suetsugu N."/>
            <person name="Sugano S."/>
            <person name="Sugiyama A."/>
            <person name="Sun R."/>
            <person name="Suzuki Y."/>
            <person name="Takenaka M."/>
            <person name="Takezawa D."/>
            <person name="Tomogane H."/>
            <person name="Tsuzuki M."/>
            <person name="Ueda T."/>
            <person name="Umeda M."/>
            <person name="Ward J.M."/>
            <person name="Watanabe Y."/>
            <person name="Yazaki K."/>
            <person name="Yokoyama R."/>
            <person name="Yoshitake Y."/>
            <person name="Yotsui I."/>
            <person name="Zachgo S."/>
            <person name="Schmutz J."/>
        </authorList>
    </citation>
    <scope>NUCLEOTIDE SEQUENCE [LARGE SCALE GENOMIC DNA]</scope>
    <source>
        <strain evidence="4">Tak-1</strain>
    </source>
</reference>
<keyword evidence="2" id="KW-1133">Transmembrane helix</keyword>
<dbReference type="Gramene" id="Mp4g07720.1">
    <property type="protein sequence ID" value="Mp4g07720.1.cds1"/>
    <property type="gene ID" value="Mp4g07720"/>
</dbReference>
<accession>A0A2R6WB51</accession>
<sequence length="181" mass="20625">MDLVSSSGFEALYDRQRTQRRGTHLSWILAAAFAFGACVRGSGAAIAWLRRHLTSFVALSSIAPEVHDQRRARRFCLLSFKCTHIRSFSPFIMPPCHDVRFFFPVASGNFEVFFISATAFCVPCFMDRLCSDYPRSIRRMRLRSRFSSVQRQAFWIYSAGGSEGDPHKAPSIEVRSRISEI</sequence>
<evidence type="ECO:0000256" key="1">
    <source>
        <dbReference type="SAM" id="MobiDB-lite"/>
    </source>
</evidence>
<keyword evidence="2" id="KW-0812">Transmembrane</keyword>
<dbReference type="AlphaFoldDB" id="A0A2R6WB51"/>
<feature type="compositionally biased region" description="Basic and acidic residues" evidence="1">
    <location>
        <begin position="164"/>
        <end position="181"/>
    </location>
</feature>
<evidence type="ECO:0000313" key="4">
    <source>
        <dbReference type="Proteomes" id="UP000244005"/>
    </source>
</evidence>
<feature type="region of interest" description="Disordered" evidence="1">
    <location>
        <begin position="162"/>
        <end position="181"/>
    </location>
</feature>
<keyword evidence="2" id="KW-0472">Membrane</keyword>